<dbReference type="Proteomes" id="UP000439113">
    <property type="component" value="Unassembled WGS sequence"/>
</dbReference>
<evidence type="ECO:0000313" key="2">
    <source>
        <dbReference type="EMBL" id="MTV32721.1"/>
    </source>
</evidence>
<reference evidence="2 3" key="1">
    <citation type="submission" date="2019-11" db="EMBL/GenBank/DDBJ databases">
        <title>Whole-genome sequence of a Rhodoblastus acidophilus DSM 142.</title>
        <authorList>
            <person name="Kyndt J.A."/>
            <person name="Meyer T.E."/>
        </authorList>
    </citation>
    <scope>NUCLEOTIDE SEQUENCE [LARGE SCALE GENOMIC DNA]</scope>
    <source>
        <strain evidence="2 3">DSM 142</strain>
    </source>
</reference>
<name>A0A6N8DU91_RHOAC</name>
<dbReference type="OrthoDB" id="200286at2"/>
<dbReference type="NCBIfam" id="TIGR02940">
    <property type="entry name" value="anfO_nitrog"/>
    <property type="match status" value="1"/>
</dbReference>
<proteinExistence type="predicted"/>
<gene>
    <name evidence="2" type="primary">anfO</name>
    <name evidence="2" type="ORF">GJ654_17185</name>
</gene>
<dbReference type="AlphaFoldDB" id="A0A6N8DU91"/>
<organism evidence="2 3">
    <name type="scientific">Rhodoblastus acidophilus</name>
    <name type="common">Rhodopseudomonas acidophila</name>
    <dbReference type="NCBI Taxonomy" id="1074"/>
    <lineage>
        <taxon>Bacteria</taxon>
        <taxon>Pseudomonadati</taxon>
        <taxon>Pseudomonadota</taxon>
        <taxon>Alphaproteobacteria</taxon>
        <taxon>Hyphomicrobiales</taxon>
        <taxon>Rhodoblastaceae</taxon>
        <taxon>Rhodoblastus</taxon>
    </lineage>
</organism>
<sequence length="294" mass="32000">MAAQRVVNPSTSCPALRRASTPDREGQFRTRSRCGSAWMAGTSPAMTDSQQRRRTVMKIIVHVDARDEIADVKTPGTLRLYEKTSGDWRVVDEAAFAISENANLAAIQKFLRGIVERFGAGHAFVSGNNRGLVYSLLQEAGFRVWKARGPLAALDLDAFSERDAELASAREAETRERAFAALFCSPGGCSAGEGGPSRNRRTPEAVDAVHTLAESLPEGRLRIDLDAVFARYREANSVDVLEPILEARRFNTLEIFCDHLPRWFAAKIAALGLAAEVSPRGAGVRALVFANAKG</sequence>
<dbReference type="InterPro" id="IPR014287">
    <property type="entry name" value="Nase_Fe-Fe_AnfO"/>
</dbReference>
<accession>A0A6N8DU91</accession>
<evidence type="ECO:0000256" key="1">
    <source>
        <dbReference type="SAM" id="MobiDB-lite"/>
    </source>
</evidence>
<comment type="caution">
    <text evidence="2">The sequence shown here is derived from an EMBL/GenBank/DDBJ whole genome shotgun (WGS) entry which is preliminary data.</text>
</comment>
<evidence type="ECO:0000313" key="3">
    <source>
        <dbReference type="Proteomes" id="UP000439113"/>
    </source>
</evidence>
<feature type="region of interest" description="Disordered" evidence="1">
    <location>
        <begin position="1"/>
        <end position="33"/>
    </location>
</feature>
<dbReference type="EMBL" id="WNKS01000020">
    <property type="protein sequence ID" value="MTV32721.1"/>
    <property type="molecule type" value="Genomic_DNA"/>
</dbReference>
<protein>
    <submittedName>
        <fullName evidence="2">Fe-only nitrogenase accessory protein AnfO</fullName>
    </submittedName>
</protein>
<dbReference type="Pfam" id="PF09582">
    <property type="entry name" value="AnfO_nitrog"/>
    <property type="match status" value="1"/>
</dbReference>